<organism evidence="1 2">
    <name type="scientific">Azospirillum melinis</name>
    <dbReference type="NCBI Taxonomy" id="328839"/>
    <lineage>
        <taxon>Bacteria</taxon>
        <taxon>Pseudomonadati</taxon>
        <taxon>Pseudomonadota</taxon>
        <taxon>Alphaproteobacteria</taxon>
        <taxon>Rhodospirillales</taxon>
        <taxon>Azospirillaceae</taxon>
        <taxon>Azospirillum</taxon>
    </lineage>
</organism>
<evidence type="ECO:0000313" key="1">
    <source>
        <dbReference type="EMBL" id="NUB03762.1"/>
    </source>
</evidence>
<evidence type="ECO:0000313" key="2">
    <source>
        <dbReference type="Proteomes" id="UP000605086"/>
    </source>
</evidence>
<keyword evidence="2" id="KW-1185">Reference proteome</keyword>
<reference evidence="1 2" key="1">
    <citation type="submission" date="2019-10" db="EMBL/GenBank/DDBJ databases">
        <title>Genome sequence of Azospirillum melinis.</title>
        <authorList>
            <person name="Ambrosini A."/>
            <person name="Sant'Anna F.H."/>
            <person name="Cassan F.D."/>
            <person name="Souza E.M."/>
            <person name="Passaglia L.M.P."/>
        </authorList>
    </citation>
    <scope>NUCLEOTIDE SEQUENCE [LARGE SCALE GENOMIC DNA]</scope>
    <source>
        <strain evidence="1 2">TMCY0552</strain>
    </source>
</reference>
<proteinExistence type="predicted"/>
<sequence>MSTLTPEDRLRTVEKHVYEIQAIIEALDGVVRLAHLTSEETIGFQLGIMVDSLRKEADAILAAAATKSGGVA</sequence>
<dbReference type="EMBL" id="WHOS01000073">
    <property type="protein sequence ID" value="NUB03762.1"/>
    <property type="molecule type" value="Genomic_DNA"/>
</dbReference>
<dbReference type="RefSeq" id="WP_174474632.1">
    <property type="nucleotide sequence ID" value="NZ_JAGINN010000033.1"/>
</dbReference>
<name>A0ABX2KMG5_9PROT</name>
<gene>
    <name evidence="1" type="ORF">GBZ48_31600</name>
</gene>
<protein>
    <submittedName>
        <fullName evidence="1">Uncharacterized protein</fullName>
    </submittedName>
</protein>
<accession>A0ABX2KMG5</accession>
<dbReference type="Proteomes" id="UP000605086">
    <property type="component" value="Unassembled WGS sequence"/>
</dbReference>
<comment type="caution">
    <text evidence="1">The sequence shown here is derived from an EMBL/GenBank/DDBJ whole genome shotgun (WGS) entry which is preliminary data.</text>
</comment>